<name>A0A4T0FKK1_9BASI</name>
<feature type="coiled-coil region" evidence="1">
    <location>
        <begin position="1"/>
        <end position="35"/>
    </location>
</feature>
<feature type="region of interest" description="Disordered" evidence="2">
    <location>
        <begin position="420"/>
        <end position="519"/>
    </location>
</feature>
<gene>
    <name evidence="3" type="ORF">E3P99_02324</name>
</gene>
<feature type="compositionally biased region" description="Basic and acidic residues" evidence="2">
    <location>
        <begin position="420"/>
        <end position="429"/>
    </location>
</feature>
<evidence type="ECO:0000313" key="4">
    <source>
        <dbReference type="Proteomes" id="UP000310189"/>
    </source>
</evidence>
<dbReference type="OrthoDB" id="10541793at2759"/>
<comment type="caution">
    <text evidence="3">The sequence shown here is derived from an EMBL/GenBank/DDBJ whole genome shotgun (WGS) entry which is preliminary data.</text>
</comment>
<feature type="compositionally biased region" description="Basic and acidic residues" evidence="2">
    <location>
        <begin position="437"/>
        <end position="463"/>
    </location>
</feature>
<keyword evidence="4" id="KW-1185">Reference proteome</keyword>
<sequence>MVVTQKSQAELEREVNAAERELKQLRSELKARELEKELTRYVEGGDGEGNGEDDDDVDVGFNDEELEAMLDRLADSGESDALTALLRGDATEEVSQEKEKPVDNEETIRAIARYREQISLNEAFTGIALNPPQMLSQSNNINHLLISGSIPSFLNHSFTAEVKLNTETGEVSNLKLRCTIPQLRACISHIQAERSLPLFFQTIRSLNETLQYWNHLRRLLLLRYTRHAISVDTTNIRFVDHNLTFTYGVRWQTEHARLEPTFNLRGRLAGDADAQMTEQYSVQSRTMLESLSVNFVRMVQLGVTVQKALETVLDVFLYTQSTPLSETQIESVKAVTDTSAKDEMVDEKRMEVEAQKRRHKVETRMLRLFHKRGAVTEEQKLDALREVREKHLRKLRHRKKAEKTARLREEKIAEIRERKKEQIREERRQQRLRNRPRLAETENRSRDETEDSERVERETRAADESTNSPAEQDTSRNEDENETENANDTRQGSDAGGSSPERRSNTSRSPSRRRSDAST</sequence>
<feature type="compositionally biased region" description="Acidic residues" evidence="2">
    <location>
        <begin position="45"/>
        <end position="59"/>
    </location>
</feature>
<organism evidence="3 4">
    <name type="scientific">Wallemia hederae</name>
    <dbReference type="NCBI Taxonomy" id="1540922"/>
    <lineage>
        <taxon>Eukaryota</taxon>
        <taxon>Fungi</taxon>
        <taxon>Dikarya</taxon>
        <taxon>Basidiomycota</taxon>
        <taxon>Wallemiomycotina</taxon>
        <taxon>Wallemiomycetes</taxon>
        <taxon>Wallemiales</taxon>
        <taxon>Wallemiaceae</taxon>
        <taxon>Wallemia</taxon>
    </lineage>
</organism>
<feature type="region of interest" description="Disordered" evidence="2">
    <location>
        <begin position="40"/>
        <end position="59"/>
    </location>
</feature>
<keyword evidence="1" id="KW-0175">Coiled coil</keyword>
<dbReference type="AlphaFoldDB" id="A0A4T0FKK1"/>
<reference evidence="3 4" key="1">
    <citation type="submission" date="2019-03" db="EMBL/GenBank/DDBJ databases">
        <title>Sequencing 23 genomes of Wallemia ichthyophaga.</title>
        <authorList>
            <person name="Gostincar C."/>
        </authorList>
    </citation>
    <scope>NUCLEOTIDE SEQUENCE [LARGE SCALE GENOMIC DNA]</scope>
    <source>
        <strain evidence="3 4">EXF-5753</strain>
    </source>
</reference>
<evidence type="ECO:0000256" key="2">
    <source>
        <dbReference type="SAM" id="MobiDB-lite"/>
    </source>
</evidence>
<evidence type="ECO:0000313" key="3">
    <source>
        <dbReference type="EMBL" id="TIA88912.1"/>
    </source>
</evidence>
<evidence type="ECO:0000256" key="1">
    <source>
        <dbReference type="SAM" id="Coils"/>
    </source>
</evidence>
<accession>A0A4T0FKK1</accession>
<proteinExistence type="predicted"/>
<protein>
    <submittedName>
        <fullName evidence="3">Uncharacterized protein</fullName>
    </submittedName>
</protein>
<dbReference type="Proteomes" id="UP000310189">
    <property type="component" value="Unassembled WGS sequence"/>
</dbReference>
<dbReference type="EMBL" id="SPNW01000032">
    <property type="protein sequence ID" value="TIA88912.1"/>
    <property type="molecule type" value="Genomic_DNA"/>
</dbReference>